<dbReference type="Proteomes" id="UP000048179">
    <property type="component" value="Unassembled WGS sequence"/>
</dbReference>
<evidence type="ECO:0008006" key="3">
    <source>
        <dbReference type="Google" id="ProtNLM"/>
    </source>
</evidence>
<gene>
    <name evidence="1" type="ORF">ERS020247_00277</name>
</gene>
<evidence type="ECO:0000313" key="2">
    <source>
        <dbReference type="Proteomes" id="UP000048179"/>
    </source>
</evidence>
<dbReference type="EMBL" id="CFGT01000001">
    <property type="protein sequence ID" value="CEY55720.1"/>
    <property type="molecule type" value="Genomic_DNA"/>
</dbReference>
<organism evidence="1 2">
    <name type="scientific">Streptococcus pseudopneumoniae</name>
    <dbReference type="NCBI Taxonomy" id="257758"/>
    <lineage>
        <taxon>Bacteria</taxon>
        <taxon>Bacillati</taxon>
        <taxon>Bacillota</taxon>
        <taxon>Bacilli</taxon>
        <taxon>Lactobacillales</taxon>
        <taxon>Streptococcaceae</taxon>
        <taxon>Streptococcus</taxon>
    </lineage>
</organism>
<dbReference type="AlphaFoldDB" id="A0A0U0CKL4"/>
<sequence length="83" mass="9034">MAKSNKTKQLTSIELSHINGGSIPYGWYSPFHMISDNVLCRNGYSYNKANLDNGKCIIDWGNIVGNVANNIGASLGDLHNPLP</sequence>
<accession>A0A1S9ZI19</accession>
<name>A0A0U0CKL4_9STRE</name>
<dbReference type="RefSeq" id="WP_001130045.1">
    <property type="nucleotide sequence ID" value="NZ_CFGT01000001.1"/>
</dbReference>
<reference evidence="1 2" key="1">
    <citation type="submission" date="2015-03" db="EMBL/GenBank/DDBJ databases">
        <authorList>
            <consortium name="Pathogen Informatics"/>
        </authorList>
    </citation>
    <scope>NUCLEOTIDE SEQUENCE [LARGE SCALE GENOMIC DNA]</scope>
    <source>
        <strain evidence="1 2">SMRU737</strain>
    </source>
</reference>
<accession>A0A0U0CKL4</accession>
<evidence type="ECO:0000313" key="1">
    <source>
        <dbReference type="EMBL" id="CEY55720.1"/>
    </source>
</evidence>
<proteinExistence type="predicted"/>
<dbReference type="GeneID" id="45218978"/>
<protein>
    <recommendedName>
        <fullName evidence="3">Bacteriocin</fullName>
    </recommendedName>
</protein>